<accession>A0AAN8KS09</accession>
<proteinExistence type="predicted"/>
<evidence type="ECO:0000313" key="3">
    <source>
        <dbReference type="Proteomes" id="UP001356427"/>
    </source>
</evidence>
<reference evidence="2 3" key="1">
    <citation type="submission" date="2021-04" db="EMBL/GenBank/DDBJ databases">
        <authorList>
            <person name="De Guttry C."/>
            <person name="Zahm M."/>
            <person name="Klopp C."/>
            <person name="Cabau C."/>
            <person name="Louis A."/>
            <person name="Berthelot C."/>
            <person name="Parey E."/>
            <person name="Roest Crollius H."/>
            <person name="Montfort J."/>
            <person name="Robinson-Rechavi M."/>
            <person name="Bucao C."/>
            <person name="Bouchez O."/>
            <person name="Gislard M."/>
            <person name="Lluch J."/>
            <person name="Milhes M."/>
            <person name="Lampietro C."/>
            <person name="Lopez Roques C."/>
            <person name="Donnadieu C."/>
            <person name="Braasch I."/>
            <person name="Desvignes T."/>
            <person name="Postlethwait J."/>
            <person name="Bobe J."/>
            <person name="Wedekind C."/>
            <person name="Guiguen Y."/>
        </authorList>
    </citation>
    <scope>NUCLEOTIDE SEQUENCE [LARGE SCALE GENOMIC DNA]</scope>
    <source>
        <strain evidence="2">Cs_M1</strain>
        <tissue evidence="2">Blood</tissue>
    </source>
</reference>
<comment type="caution">
    <text evidence="2">The sequence shown here is derived from an EMBL/GenBank/DDBJ whole genome shotgun (WGS) entry which is preliminary data.</text>
</comment>
<evidence type="ECO:0000313" key="2">
    <source>
        <dbReference type="EMBL" id="KAK6296888.1"/>
    </source>
</evidence>
<dbReference type="Proteomes" id="UP001356427">
    <property type="component" value="Unassembled WGS sequence"/>
</dbReference>
<evidence type="ECO:0000256" key="1">
    <source>
        <dbReference type="SAM" id="MobiDB-lite"/>
    </source>
</evidence>
<organism evidence="2 3">
    <name type="scientific">Coregonus suidteri</name>
    <dbReference type="NCBI Taxonomy" id="861788"/>
    <lineage>
        <taxon>Eukaryota</taxon>
        <taxon>Metazoa</taxon>
        <taxon>Chordata</taxon>
        <taxon>Craniata</taxon>
        <taxon>Vertebrata</taxon>
        <taxon>Euteleostomi</taxon>
        <taxon>Actinopterygii</taxon>
        <taxon>Neopterygii</taxon>
        <taxon>Teleostei</taxon>
        <taxon>Protacanthopterygii</taxon>
        <taxon>Salmoniformes</taxon>
        <taxon>Salmonidae</taxon>
        <taxon>Coregoninae</taxon>
        <taxon>Coregonus</taxon>
    </lineage>
</organism>
<dbReference type="EMBL" id="JAGTTL010000032">
    <property type="protein sequence ID" value="KAK6296888.1"/>
    <property type="molecule type" value="Genomic_DNA"/>
</dbReference>
<protein>
    <submittedName>
        <fullName evidence="2">Uncharacterized protein</fullName>
    </submittedName>
</protein>
<gene>
    <name evidence="2" type="ORF">J4Q44_G00330300</name>
</gene>
<sequence>MLQPGLPQSAPAEAQPPAPGVPSTSGTSGPGGTTFYPSSIKGEHLIINSLTGLPPGACWPSTGSWVSACAKRVRPDQDSSQVDPCLGNQHMRQLLYNQDLAIDFDYTNTTS</sequence>
<feature type="region of interest" description="Disordered" evidence="1">
    <location>
        <begin position="1"/>
        <end position="37"/>
    </location>
</feature>
<keyword evidence="3" id="KW-1185">Reference proteome</keyword>
<feature type="compositionally biased region" description="Low complexity" evidence="1">
    <location>
        <begin position="21"/>
        <end position="37"/>
    </location>
</feature>
<dbReference type="AlphaFoldDB" id="A0AAN8KS09"/>
<name>A0AAN8KS09_9TELE</name>